<keyword evidence="1" id="KW-1133">Transmembrane helix</keyword>
<dbReference type="EMBL" id="CAEKDK010000003">
    <property type="protein sequence ID" value="CAB4273092.1"/>
    <property type="molecule type" value="Genomic_DNA"/>
</dbReference>
<accession>A0A6J5WPR6</accession>
<keyword evidence="1" id="KW-0472">Membrane</keyword>
<dbReference type="EMBL" id="CAEKKB010000003">
    <property type="protein sequence ID" value="CAB4303726.1"/>
    <property type="molecule type" value="Genomic_DNA"/>
</dbReference>
<reference evidence="5" key="1">
    <citation type="journal article" date="2020" name="Genome Biol.">
        <title>Gamete binning: chromosome-level and haplotype-resolved genome assembly enabled by high-throughput single-cell sequencing of gamete genomes.</title>
        <authorList>
            <person name="Campoy J.A."/>
            <person name="Sun H."/>
            <person name="Goel M."/>
            <person name="Jiao W.-B."/>
            <person name="Folz-Donahue K."/>
            <person name="Wang N."/>
            <person name="Rubio M."/>
            <person name="Liu C."/>
            <person name="Kukat C."/>
            <person name="Ruiz D."/>
            <person name="Huettel B."/>
            <person name="Schneeberger K."/>
        </authorList>
    </citation>
    <scope>NUCLEOTIDE SEQUENCE [LARGE SCALE GENOMIC DNA]</scope>
    <source>
        <strain evidence="5">cv. Rojo Pasion</strain>
    </source>
</reference>
<evidence type="ECO:0000313" key="3">
    <source>
        <dbReference type="EMBL" id="CAB4303726.1"/>
    </source>
</evidence>
<reference evidence="3 4" key="2">
    <citation type="submission" date="2020-05" db="EMBL/GenBank/DDBJ databases">
        <authorList>
            <person name="Campoy J."/>
            <person name="Schneeberger K."/>
            <person name="Spophaly S."/>
        </authorList>
    </citation>
    <scope>NUCLEOTIDE SEQUENCE [LARGE SCALE GENOMIC DNA]</scope>
    <source>
        <strain evidence="3">PruArmRojPasFocal</strain>
    </source>
</reference>
<evidence type="ECO:0000313" key="5">
    <source>
        <dbReference type="Proteomes" id="UP000507245"/>
    </source>
</evidence>
<keyword evidence="1" id="KW-0812">Transmembrane</keyword>
<name>A0A6J5WPR6_PRUAR</name>
<dbReference type="Proteomes" id="UP000507245">
    <property type="component" value="Unassembled WGS sequence"/>
</dbReference>
<feature type="transmembrane region" description="Helical" evidence="1">
    <location>
        <begin position="52"/>
        <end position="70"/>
    </location>
</feature>
<protein>
    <submittedName>
        <fullName evidence="3">Uncharacterized protein</fullName>
    </submittedName>
</protein>
<evidence type="ECO:0000256" key="1">
    <source>
        <dbReference type="SAM" id="Phobius"/>
    </source>
</evidence>
<gene>
    <name evidence="2" type="ORF">CURHAP_LOCUS20211</name>
    <name evidence="3" type="ORF">ORAREDHAP_LOCUS20236</name>
</gene>
<evidence type="ECO:0000313" key="2">
    <source>
        <dbReference type="EMBL" id="CAB4273092.1"/>
    </source>
</evidence>
<dbReference type="AlphaFoldDB" id="A0A6J5WPR6"/>
<keyword evidence="5" id="KW-1185">Reference proteome</keyword>
<organism evidence="3 5">
    <name type="scientific">Prunus armeniaca</name>
    <name type="common">Apricot</name>
    <name type="synonym">Armeniaca vulgaris</name>
    <dbReference type="NCBI Taxonomy" id="36596"/>
    <lineage>
        <taxon>Eukaryota</taxon>
        <taxon>Viridiplantae</taxon>
        <taxon>Streptophyta</taxon>
        <taxon>Embryophyta</taxon>
        <taxon>Tracheophyta</taxon>
        <taxon>Spermatophyta</taxon>
        <taxon>Magnoliopsida</taxon>
        <taxon>eudicotyledons</taxon>
        <taxon>Gunneridae</taxon>
        <taxon>Pentapetalae</taxon>
        <taxon>rosids</taxon>
        <taxon>fabids</taxon>
        <taxon>Rosales</taxon>
        <taxon>Rosaceae</taxon>
        <taxon>Amygdaloideae</taxon>
        <taxon>Amygdaleae</taxon>
        <taxon>Prunus</taxon>
    </lineage>
</organism>
<proteinExistence type="predicted"/>
<evidence type="ECO:0000313" key="4">
    <source>
        <dbReference type="Proteomes" id="UP000507222"/>
    </source>
</evidence>
<dbReference type="Proteomes" id="UP000507222">
    <property type="component" value="Unassembled WGS sequence"/>
</dbReference>
<sequence length="88" mass="9831">MDAPMEINFSPCRKDKFAHSLTGIIQRYMNPPRTSEKIEVRASSKGKWSSRACLVIHWMIIIVLLGMLLVEGGAKAGLSKNVKLALEF</sequence>